<keyword evidence="9" id="KW-1185">Reference proteome</keyword>
<feature type="transmembrane region" description="Helical" evidence="6">
    <location>
        <begin position="80"/>
        <end position="98"/>
    </location>
</feature>
<dbReference type="AlphaFoldDB" id="D9QU38"/>
<comment type="subcellular location">
    <subcellularLocation>
        <location evidence="1">Cell membrane</location>
        <topology evidence="1">Multi-pass membrane protein</topology>
    </subcellularLocation>
</comment>
<keyword evidence="2" id="KW-1003">Cell membrane</keyword>
<dbReference type="Gene3D" id="3.30.70.120">
    <property type="match status" value="1"/>
</dbReference>
<dbReference type="InterPro" id="IPR015867">
    <property type="entry name" value="N-reg_PII/ATP_PRibTrfase_C"/>
</dbReference>
<dbReference type="Pfam" id="PF02588">
    <property type="entry name" value="YitT_membrane"/>
    <property type="match status" value="1"/>
</dbReference>
<feature type="transmembrane region" description="Helical" evidence="6">
    <location>
        <begin position="48"/>
        <end position="68"/>
    </location>
</feature>
<evidence type="ECO:0000256" key="3">
    <source>
        <dbReference type="ARBA" id="ARBA00022692"/>
    </source>
</evidence>
<feature type="transmembrane region" description="Helical" evidence="6">
    <location>
        <begin position="7"/>
        <end position="28"/>
    </location>
</feature>
<dbReference type="CDD" id="cd16380">
    <property type="entry name" value="YitT_C"/>
    <property type="match status" value="1"/>
</dbReference>
<protein>
    <recommendedName>
        <fullName evidence="7">DUF2179 domain-containing protein</fullName>
    </recommendedName>
</protein>
<dbReference type="InterPro" id="IPR019264">
    <property type="entry name" value="DUF2179"/>
</dbReference>
<reference evidence="8 9" key="1">
    <citation type="journal article" date="2010" name="Stand. Genomic Sci.">
        <title>Complete genome sequence of Acetohalobium arabaticum type strain (Z-7288).</title>
        <authorList>
            <person name="Sikorski J."/>
            <person name="Lapidus A."/>
            <person name="Chertkov O."/>
            <person name="Lucas S."/>
            <person name="Copeland A."/>
            <person name="Glavina Del Rio T."/>
            <person name="Nolan M."/>
            <person name="Tice H."/>
            <person name="Cheng J.F."/>
            <person name="Han C."/>
            <person name="Brambilla E."/>
            <person name="Pitluck S."/>
            <person name="Liolios K."/>
            <person name="Ivanova N."/>
            <person name="Mavromatis K."/>
            <person name="Mikhailova N."/>
            <person name="Pati A."/>
            <person name="Bruce D."/>
            <person name="Detter C."/>
            <person name="Tapia R."/>
            <person name="Goodwin L."/>
            <person name="Chen A."/>
            <person name="Palaniappan K."/>
            <person name="Land M."/>
            <person name="Hauser L."/>
            <person name="Chang Y.J."/>
            <person name="Jeffries C.D."/>
            <person name="Rohde M."/>
            <person name="Goker M."/>
            <person name="Spring S."/>
            <person name="Woyke T."/>
            <person name="Bristow J."/>
            <person name="Eisen J.A."/>
            <person name="Markowitz V."/>
            <person name="Hugenholtz P."/>
            <person name="Kyrpides N.C."/>
            <person name="Klenk H.P."/>
        </authorList>
    </citation>
    <scope>NUCLEOTIDE SEQUENCE [LARGE SCALE GENOMIC DNA]</scope>
    <source>
        <strain evidence="9">ATCC 49924 / DSM 5501 / Z-7288</strain>
    </source>
</reference>
<dbReference type="RefSeq" id="WP_013277277.1">
    <property type="nucleotide sequence ID" value="NC_014378.1"/>
</dbReference>
<evidence type="ECO:0000313" key="9">
    <source>
        <dbReference type="Proteomes" id="UP000001661"/>
    </source>
</evidence>
<feature type="domain" description="DUF2179" evidence="7">
    <location>
        <begin position="218"/>
        <end position="272"/>
    </location>
</feature>
<dbReference type="EMBL" id="CP002105">
    <property type="protein sequence ID" value="ADL11831.1"/>
    <property type="molecule type" value="Genomic_DNA"/>
</dbReference>
<evidence type="ECO:0000259" key="7">
    <source>
        <dbReference type="Pfam" id="PF10035"/>
    </source>
</evidence>
<keyword evidence="5 6" id="KW-0472">Membrane</keyword>
<dbReference type="PANTHER" id="PTHR33545">
    <property type="entry name" value="UPF0750 MEMBRANE PROTEIN YITT-RELATED"/>
    <property type="match status" value="1"/>
</dbReference>
<dbReference type="eggNOG" id="COG1284">
    <property type="taxonomic scope" value="Bacteria"/>
</dbReference>
<feature type="transmembrane region" description="Helical" evidence="6">
    <location>
        <begin position="104"/>
        <end position="123"/>
    </location>
</feature>
<evidence type="ECO:0000256" key="4">
    <source>
        <dbReference type="ARBA" id="ARBA00022989"/>
    </source>
</evidence>
<dbReference type="HOGENOM" id="CLU_063199_1_1_9"/>
<evidence type="ECO:0000313" key="8">
    <source>
        <dbReference type="EMBL" id="ADL11831.1"/>
    </source>
</evidence>
<dbReference type="KEGG" id="aar:Acear_0282"/>
<proteinExistence type="predicted"/>
<dbReference type="STRING" id="574087.Acear_0282"/>
<dbReference type="Pfam" id="PF10035">
    <property type="entry name" value="DUF2179"/>
    <property type="match status" value="1"/>
</dbReference>
<organism evidence="8 9">
    <name type="scientific">Acetohalobium arabaticum (strain ATCC 49924 / DSM 5501 / Z-7288)</name>
    <dbReference type="NCBI Taxonomy" id="574087"/>
    <lineage>
        <taxon>Bacteria</taxon>
        <taxon>Bacillati</taxon>
        <taxon>Bacillota</taxon>
        <taxon>Clostridia</taxon>
        <taxon>Halanaerobiales</taxon>
        <taxon>Halobacteroidaceae</taxon>
        <taxon>Acetohalobium</taxon>
    </lineage>
</organism>
<evidence type="ECO:0000256" key="5">
    <source>
        <dbReference type="ARBA" id="ARBA00023136"/>
    </source>
</evidence>
<evidence type="ECO:0000256" key="6">
    <source>
        <dbReference type="SAM" id="Phobius"/>
    </source>
</evidence>
<keyword evidence="4 6" id="KW-1133">Transmembrane helix</keyword>
<accession>D9QU38</accession>
<gene>
    <name evidence="8" type="ordered locus">Acear_0282</name>
</gene>
<dbReference type="GO" id="GO:0005886">
    <property type="term" value="C:plasma membrane"/>
    <property type="evidence" value="ECO:0007669"/>
    <property type="project" value="UniProtKB-SubCell"/>
</dbReference>
<sequence length="284" mass="31027">MKREIVYDYLGITLGSIFTAIGLVVFLVPNKIASGGISGLATVVYHLFNFPVGRTILVINVPLFIIGVKVLGTKFGVRTLYGILVLSLATDYLVPYLPVLTHDLLLAAIYGGVFVGTGLGLVFRFKGTTGGTDLVAQLVNYYFNISVGKALLMIDFCVIFSAAIAFNAEVALYALIALFITSKAIDLVQEGFNISKGAFIISDEDREIKEEILHKLDRGVTVLEGKGGYTNSDKEILLCIISRSEVTRLKNLVYNLDQEAFLIITDVHEVLGEGFNESMVRRSE</sequence>
<keyword evidence="3 6" id="KW-0812">Transmembrane</keyword>
<dbReference type="InterPro" id="IPR003740">
    <property type="entry name" value="YitT"/>
</dbReference>
<dbReference type="PANTHER" id="PTHR33545:SF9">
    <property type="entry name" value="UPF0750 MEMBRANE PROTEIN YITE"/>
    <property type="match status" value="1"/>
</dbReference>
<name>D9QU38_ACEAZ</name>
<dbReference type="PIRSF" id="PIRSF006483">
    <property type="entry name" value="Membrane_protein_YitT"/>
    <property type="match status" value="1"/>
</dbReference>
<dbReference type="OrthoDB" id="3180973at2"/>
<dbReference type="InterPro" id="IPR051461">
    <property type="entry name" value="UPF0750_membrane"/>
</dbReference>
<dbReference type="Proteomes" id="UP000001661">
    <property type="component" value="Chromosome"/>
</dbReference>
<evidence type="ECO:0000256" key="1">
    <source>
        <dbReference type="ARBA" id="ARBA00004651"/>
    </source>
</evidence>
<evidence type="ECO:0000256" key="2">
    <source>
        <dbReference type="ARBA" id="ARBA00022475"/>
    </source>
</evidence>